<evidence type="ECO:0000313" key="2">
    <source>
        <dbReference type="Proteomes" id="UP001355207"/>
    </source>
</evidence>
<proteinExistence type="predicted"/>
<accession>A0AAX4K0W0</accession>
<protein>
    <submittedName>
        <fullName evidence="1">Uncharacterized protein</fullName>
    </submittedName>
</protein>
<gene>
    <name evidence="1" type="ORF">L201_005630</name>
</gene>
<reference evidence="1 2" key="1">
    <citation type="submission" date="2024-01" db="EMBL/GenBank/DDBJ databases">
        <title>Comparative genomics of Cryptococcus and Kwoniella reveals pathogenesis evolution and contrasting modes of karyotype evolution via chromosome fusion or intercentromeric recombination.</title>
        <authorList>
            <person name="Coelho M.A."/>
            <person name="David-Palma M."/>
            <person name="Shea T."/>
            <person name="Bowers K."/>
            <person name="McGinley-Smith S."/>
            <person name="Mohammad A.W."/>
            <person name="Gnirke A."/>
            <person name="Yurkov A.M."/>
            <person name="Nowrousian M."/>
            <person name="Sun S."/>
            <person name="Cuomo C.A."/>
            <person name="Heitman J."/>
        </authorList>
    </citation>
    <scope>NUCLEOTIDE SEQUENCE [LARGE SCALE GENOMIC DNA]</scope>
    <source>
        <strain evidence="1 2">CBS 6074</strain>
    </source>
</reference>
<dbReference type="Proteomes" id="UP001355207">
    <property type="component" value="Chromosome 7"/>
</dbReference>
<dbReference type="RefSeq" id="XP_066077456.1">
    <property type="nucleotide sequence ID" value="XM_066221359.1"/>
</dbReference>
<name>A0AAX4K0W0_9TREE</name>
<dbReference type="AlphaFoldDB" id="A0AAX4K0W0"/>
<organism evidence="1 2">
    <name type="scientific">Kwoniella dendrophila CBS 6074</name>
    <dbReference type="NCBI Taxonomy" id="1295534"/>
    <lineage>
        <taxon>Eukaryota</taxon>
        <taxon>Fungi</taxon>
        <taxon>Dikarya</taxon>
        <taxon>Basidiomycota</taxon>
        <taxon>Agaricomycotina</taxon>
        <taxon>Tremellomycetes</taxon>
        <taxon>Tremellales</taxon>
        <taxon>Cryptococcaceae</taxon>
        <taxon>Kwoniella</taxon>
    </lineage>
</organism>
<dbReference type="GeneID" id="91096300"/>
<sequence>MSTQESTLTPDTPVVYATAYYDEGERKVLTKIFTYHGDIKSGTTESAKFTDYANRCSKSIGELTKTYSGEKSAIAYKLAKQPGGFERDLVTYSTLATQPEDKARNFTWEVLNYAEMRELQHLEHVMDVDSAERARVNSGNTGRKLGRKSYLVLIASESDKASDTKSPWIRESHTALEPKWKERKISDTKVCQNIYEEDSVGNEEIDLERAREFAKKGIYPAMVREYICQPSLLRAPSTDSRRSDVGIIPLSQSTANKLGFLHDTFQNRYTDRNPEEISILDSEIGVVLGGTSLHPDESTQSLI</sequence>
<dbReference type="EMBL" id="CP144104">
    <property type="protein sequence ID" value="WWC90693.1"/>
    <property type="molecule type" value="Genomic_DNA"/>
</dbReference>
<keyword evidence="2" id="KW-1185">Reference proteome</keyword>
<evidence type="ECO:0000313" key="1">
    <source>
        <dbReference type="EMBL" id="WWC90693.1"/>
    </source>
</evidence>